<dbReference type="SMART" id="SM00065">
    <property type="entry name" value="GAF"/>
    <property type="match status" value="1"/>
</dbReference>
<dbReference type="InterPro" id="IPR000014">
    <property type="entry name" value="PAS"/>
</dbReference>
<dbReference type="Gene3D" id="2.30.42.10">
    <property type="match status" value="1"/>
</dbReference>
<accession>A0A2U3K3V4</accession>
<feature type="domain" description="PAC" evidence="12">
    <location>
        <begin position="707"/>
        <end position="759"/>
    </location>
</feature>
<dbReference type="SUPFAM" id="SSF55781">
    <property type="entry name" value="GAF domain-like"/>
    <property type="match status" value="1"/>
</dbReference>
<dbReference type="SMART" id="SM00387">
    <property type="entry name" value="HATPase_c"/>
    <property type="match status" value="1"/>
</dbReference>
<dbReference type="InterPro" id="IPR005467">
    <property type="entry name" value="His_kinase_dom"/>
</dbReference>
<dbReference type="PRINTS" id="PR00344">
    <property type="entry name" value="BCTRLSENSOR"/>
</dbReference>
<dbReference type="PROSITE" id="PS50113">
    <property type="entry name" value="PAC"/>
    <property type="match status" value="1"/>
</dbReference>
<feature type="transmembrane region" description="Helical" evidence="9">
    <location>
        <begin position="398"/>
        <end position="423"/>
    </location>
</feature>
<evidence type="ECO:0000256" key="4">
    <source>
        <dbReference type="ARBA" id="ARBA00022679"/>
    </source>
</evidence>
<evidence type="ECO:0000256" key="8">
    <source>
        <dbReference type="ARBA" id="ARBA00023012"/>
    </source>
</evidence>
<dbReference type="SMART" id="SM00388">
    <property type="entry name" value="HisKA"/>
    <property type="match status" value="1"/>
</dbReference>
<dbReference type="Gene3D" id="1.10.287.130">
    <property type="match status" value="1"/>
</dbReference>
<evidence type="ECO:0000256" key="2">
    <source>
        <dbReference type="ARBA" id="ARBA00012438"/>
    </source>
</evidence>
<evidence type="ECO:0000313" key="13">
    <source>
        <dbReference type="EMBL" id="SPF34355.1"/>
    </source>
</evidence>
<feature type="transmembrane region" description="Helical" evidence="9">
    <location>
        <begin position="363"/>
        <end position="386"/>
    </location>
</feature>
<feature type="transmembrane region" description="Helical" evidence="9">
    <location>
        <begin position="52"/>
        <end position="72"/>
    </location>
</feature>
<dbReference type="Gene3D" id="3.30.450.20">
    <property type="entry name" value="PAS domain"/>
    <property type="match status" value="1"/>
</dbReference>
<evidence type="ECO:0000259" key="11">
    <source>
        <dbReference type="PROSITE" id="PS50109"/>
    </source>
</evidence>
<evidence type="ECO:0000256" key="9">
    <source>
        <dbReference type="SAM" id="Phobius"/>
    </source>
</evidence>
<dbReference type="CDD" id="cd00082">
    <property type="entry name" value="HisKA"/>
    <property type="match status" value="1"/>
</dbReference>
<dbReference type="EMBL" id="OMOD01000029">
    <property type="protein sequence ID" value="SPF34355.1"/>
    <property type="molecule type" value="Genomic_DNA"/>
</dbReference>
<keyword evidence="6 13" id="KW-0418">Kinase</keyword>
<sequence length="990" mass="109709">MEVVLSAGLSCPQSEPGMAAKLLIEDERGVMASPLQPPKGAGSVPMNRESQATFIAVLLFLLTLGAVVYAGFNFQTERKVAAPTDGVTWVERSGRLVADQVKVDGPGAKAGIKPGDELVSVNGQEIKNTAGLNGQLYRDGIYSKATYSLVRHSVPLDSNVILIPAPDRDLHNWLRLIALIYLGIGVYVLLRRWTAPGSTHLYIFCLVSFIAYSFHYSFKLDAFDLEVLWSNMVAWLLQPALFLHFVLTFPEKGDFVRKHPWALSLVYVPGAVLLATRLVAMRLLEATGRLSLGMDRLDFSYGAVFFLLAAAALWHSYRRASTTVLRQQLKWVTRGTILAIAPYTLLYVPAFVFPHAMAWLPDWAIKLSVLSLGLLPLTFGYAIFRYRLMDVDLIFKRGVVYTLAAATVAGMYFALVAGVAWLVQMQKPATGATGLILAVVVTALLFDPVRKWIQGRVDQFFYRARYDYRRTLLEFGRELGSETDLKALLSAVLERLSRTLAVDRLAIFLNTGEEPERFVLAKSSGMAVPGSLDLSFLTAPRPEQAGHLFFENTHLVPRETEESQQAIAHLDLNYYIPCRAQQRTVAVLGLGKTTKGDLLSSEDVELLETLGGYLAIALQNSRLYASLQQKITEYERLKDFNENIVESINVGVMALDMEDRIESWNAQMEVMYAMPRWQTLTQTLGNVFPAEFVEEFYRVRQNAGINNLYKFRLKTPAGEMRTLNVAIAPLVTRKFQVVGRLVIMDDITERVELESQLFQADKLTSIGLLAAGVAHEVNTPLAVISSYTQMLAKQLQGDPQKSGLLEKITRQTFRASEIVNNLLNFSRTSGTEFTDVDVNKVISDTLALLEHQFKTARIQVHSDLTPSLSPIQGNAGRLQQVFLNLFLNAKDAMPRGGTLRVETANGDFVGVRVSDTGSGIAPEHIQRIYDPFFTTKAAPREGQSRGTGLGLSVTYGIIQEHAGKIRVESNPGAGTTFALDFPLSRKAVHV</sequence>
<dbReference type="CDD" id="cd00130">
    <property type="entry name" value="PAS"/>
    <property type="match status" value="1"/>
</dbReference>
<dbReference type="GO" id="GO:0005524">
    <property type="term" value="F:ATP binding"/>
    <property type="evidence" value="ECO:0007669"/>
    <property type="project" value="UniProtKB-KW"/>
</dbReference>
<keyword evidence="5" id="KW-0547">Nucleotide-binding</keyword>
<reference evidence="14" key="1">
    <citation type="submission" date="2018-02" db="EMBL/GenBank/DDBJ databases">
        <authorList>
            <person name="Hausmann B."/>
        </authorList>
    </citation>
    <scope>NUCLEOTIDE SEQUENCE [LARGE SCALE GENOMIC DNA]</scope>
    <source>
        <strain evidence="14">Peat soil MAG SbA1</strain>
    </source>
</reference>
<dbReference type="PANTHER" id="PTHR43065:SF42">
    <property type="entry name" value="TWO-COMPONENT SENSOR PPRA"/>
    <property type="match status" value="1"/>
</dbReference>
<dbReference type="InterPro" id="IPR003661">
    <property type="entry name" value="HisK_dim/P_dom"/>
</dbReference>
<keyword evidence="9" id="KW-1133">Transmembrane helix</keyword>
<dbReference type="Pfam" id="PF00512">
    <property type="entry name" value="HisKA"/>
    <property type="match status" value="1"/>
</dbReference>
<dbReference type="InterPro" id="IPR036034">
    <property type="entry name" value="PDZ_sf"/>
</dbReference>
<feature type="transmembrane region" description="Helical" evidence="9">
    <location>
        <begin position="261"/>
        <end position="279"/>
    </location>
</feature>
<dbReference type="InterPro" id="IPR000700">
    <property type="entry name" value="PAS-assoc_C"/>
</dbReference>
<dbReference type="InterPro" id="IPR013767">
    <property type="entry name" value="PAS_fold"/>
</dbReference>
<evidence type="ECO:0000256" key="6">
    <source>
        <dbReference type="ARBA" id="ARBA00022777"/>
    </source>
</evidence>
<name>A0A2U3K3V4_9BACT</name>
<protein>
    <recommendedName>
        <fullName evidence="2">histidine kinase</fullName>
        <ecNumber evidence="2">2.7.13.3</ecNumber>
    </recommendedName>
</protein>
<feature type="transmembrane region" description="Helical" evidence="9">
    <location>
        <begin position="173"/>
        <end position="190"/>
    </location>
</feature>
<feature type="transmembrane region" description="Helical" evidence="9">
    <location>
        <begin position="337"/>
        <end position="357"/>
    </location>
</feature>
<dbReference type="GO" id="GO:0006355">
    <property type="term" value="P:regulation of DNA-templated transcription"/>
    <property type="evidence" value="ECO:0007669"/>
    <property type="project" value="InterPro"/>
</dbReference>
<evidence type="ECO:0000256" key="3">
    <source>
        <dbReference type="ARBA" id="ARBA00022553"/>
    </source>
</evidence>
<dbReference type="InterPro" id="IPR001478">
    <property type="entry name" value="PDZ"/>
</dbReference>
<feature type="transmembrane region" description="Helical" evidence="9">
    <location>
        <begin position="299"/>
        <end position="317"/>
    </location>
</feature>
<dbReference type="InterPro" id="IPR041489">
    <property type="entry name" value="PDZ_6"/>
</dbReference>
<keyword evidence="7" id="KW-0067">ATP-binding</keyword>
<dbReference type="InterPro" id="IPR035965">
    <property type="entry name" value="PAS-like_dom_sf"/>
</dbReference>
<dbReference type="Gene3D" id="3.30.565.10">
    <property type="entry name" value="Histidine kinase-like ATPase, C-terminal domain"/>
    <property type="match status" value="1"/>
</dbReference>
<dbReference type="Gene3D" id="3.30.450.40">
    <property type="match status" value="1"/>
</dbReference>
<evidence type="ECO:0000313" key="14">
    <source>
        <dbReference type="Proteomes" id="UP000238701"/>
    </source>
</evidence>
<dbReference type="GO" id="GO:0000155">
    <property type="term" value="F:phosphorelay sensor kinase activity"/>
    <property type="evidence" value="ECO:0007669"/>
    <property type="project" value="InterPro"/>
</dbReference>
<evidence type="ECO:0000259" key="12">
    <source>
        <dbReference type="PROSITE" id="PS50113"/>
    </source>
</evidence>
<keyword evidence="9" id="KW-0812">Transmembrane</keyword>
<feature type="domain" description="PDZ" evidence="10">
    <location>
        <begin position="43"/>
        <end position="128"/>
    </location>
</feature>
<dbReference type="EC" id="2.7.13.3" evidence="2"/>
<dbReference type="InterPro" id="IPR003018">
    <property type="entry name" value="GAF"/>
</dbReference>
<dbReference type="SMART" id="SM00091">
    <property type="entry name" value="PAS"/>
    <property type="match status" value="1"/>
</dbReference>
<dbReference type="Pfam" id="PF00989">
    <property type="entry name" value="PAS"/>
    <property type="match status" value="1"/>
</dbReference>
<dbReference type="InterPro" id="IPR003594">
    <property type="entry name" value="HATPase_dom"/>
</dbReference>
<keyword evidence="4 13" id="KW-0808">Transferase</keyword>
<dbReference type="SUPFAM" id="SSF55785">
    <property type="entry name" value="PYP-like sensor domain (PAS domain)"/>
    <property type="match status" value="1"/>
</dbReference>
<dbReference type="InterPro" id="IPR004358">
    <property type="entry name" value="Sig_transdc_His_kin-like_C"/>
</dbReference>
<feature type="transmembrane region" description="Helical" evidence="9">
    <location>
        <begin position="228"/>
        <end position="249"/>
    </location>
</feature>
<dbReference type="SUPFAM" id="SSF50156">
    <property type="entry name" value="PDZ domain-like"/>
    <property type="match status" value="1"/>
</dbReference>
<feature type="domain" description="Histidine kinase" evidence="11">
    <location>
        <begin position="772"/>
        <end position="985"/>
    </location>
</feature>
<evidence type="ECO:0000259" key="10">
    <source>
        <dbReference type="PROSITE" id="PS50106"/>
    </source>
</evidence>
<dbReference type="Pfam" id="PF13492">
    <property type="entry name" value="GAF_3"/>
    <property type="match status" value="1"/>
</dbReference>
<evidence type="ECO:0000256" key="1">
    <source>
        <dbReference type="ARBA" id="ARBA00000085"/>
    </source>
</evidence>
<keyword evidence="9" id="KW-0472">Membrane</keyword>
<dbReference type="Pfam" id="PF02518">
    <property type="entry name" value="HATPase_c"/>
    <property type="match status" value="1"/>
</dbReference>
<dbReference type="Pfam" id="PF17820">
    <property type="entry name" value="PDZ_6"/>
    <property type="match status" value="1"/>
</dbReference>
<dbReference type="NCBIfam" id="TIGR00229">
    <property type="entry name" value="sensory_box"/>
    <property type="match status" value="1"/>
</dbReference>
<comment type="catalytic activity">
    <reaction evidence="1">
        <text>ATP + protein L-histidine = ADP + protein N-phospho-L-histidine.</text>
        <dbReference type="EC" id="2.7.13.3"/>
    </reaction>
</comment>
<dbReference type="PROSITE" id="PS50109">
    <property type="entry name" value="HIS_KIN"/>
    <property type="match status" value="1"/>
</dbReference>
<dbReference type="Proteomes" id="UP000238701">
    <property type="component" value="Unassembled WGS sequence"/>
</dbReference>
<keyword evidence="3" id="KW-0597">Phosphoprotein</keyword>
<dbReference type="SUPFAM" id="SSF47384">
    <property type="entry name" value="Homodimeric domain of signal transducing histidine kinase"/>
    <property type="match status" value="1"/>
</dbReference>
<organism evidence="13 14">
    <name type="scientific">Candidatus Sulfotelmatobacter kueseliae</name>
    <dbReference type="NCBI Taxonomy" id="2042962"/>
    <lineage>
        <taxon>Bacteria</taxon>
        <taxon>Pseudomonadati</taxon>
        <taxon>Acidobacteriota</taxon>
        <taxon>Terriglobia</taxon>
        <taxon>Terriglobales</taxon>
        <taxon>Candidatus Korobacteraceae</taxon>
        <taxon>Candidatus Sulfotelmatobacter</taxon>
    </lineage>
</organism>
<proteinExistence type="predicted"/>
<gene>
    <name evidence="13" type="ORF">SBA1_1240026</name>
</gene>
<dbReference type="AlphaFoldDB" id="A0A2U3K3V4"/>
<evidence type="ECO:0000256" key="7">
    <source>
        <dbReference type="ARBA" id="ARBA00022840"/>
    </source>
</evidence>
<dbReference type="SUPFAM" id="SSF55874">
    <property type="entry name" value="ATPase domain of HSP90 chaperone/DNA topoisomerase II/histidine kinase"/>
    <property type="match status" value="1"/>
</dbReference>
<dbReference type="PROSITE" id="PS50106">
    <property type="entry name" value="PDZ"/>
    <property type="match status" value="1"/>
</dbReference>
<dbReference type="InterPro" id="IPR036890">
    <property type="entry name" value="HATPase_C_sf"/>
</dbReference>
<dbReference type="InterPro" id="IPR036097">
    <property type="entry name" value="HisK_dim/P_sf"/>
</dbReference>
<keyword evidence="8" id="KW-0902">Two-component regulatory system</keyword>
<evidence type="ECO:0000256" key="5">
    <source>
        <dbReference type="ARBA" id="ARBA00022741"/>
    </source>
</evidence>
<dbReference type="PANTHER" id="PTHR43065">
    <property type="entry name" value="SENSOR HISTIDINE KINASE"/>
    <property type="match status" value="1"/>
</dbReference>
<dbReference type="InterPro" id="IPR029016">
    <property type="entry name" value="GAF-like_dom_sf"/>
</dbReference>